<evidence type="ECO:0000313" key="2">
    <source>
        <dbReference type="EMBL" id="VDM58772.1"/>
    </source>
</evidence>
<keyword evidence="3" id="KW-1185">Reference proteome</keyword>
<organism evidence="4">
    <name type="scientific">Angiostrongylus costaricensis</name>
    <name type="common">Nematode worm</name>
    <dbReference type="NCBI Taxonomy" id="334426"/>
    <lineage>
        <taxon>Eukaryota</taxon>
        <taxon>Metazoa</taxon>
        <taxon>Ecdysozoa</taxon>
        <taxon>Nematoda</taxon>
        <taxon>Chromadorea</taxon>
        <taxon>Rhabditida</taxon>
        <taxon>Rhabditina</taxon>
        <taxon>Rhabditomorpha</taxon>
        <taxon>Strongyloidea</taxon>
        <taxon>Metastrongylidae</taxon>
        <taxon>Angiostrongylus</taxon>
    </lineage>
</organism>
<name>A0A0R3PPP1_ANGCS</name>
<dbReference type="AlphaFoldDB" id="A0A0R3PPP1"/>
<sequence>MIVDRAREQMSRQRRPPITGSPSSVEAILNEDIIRFCGENVVMFSSLERLQPRVSDYDPTKVTRLRIFNKFTVYYGIHFCNGTASMSVNSGFSVIVQKTQSPATCLQSPQQGSHRPPCFIPKHAVSASGALWVTVSRHVQASYSFYSSPMFKAN</sequence>
<feature type="compositionally biased region" description="Basic and acidic residues" evidence="1">
    <location>
        <begin position="1"/>
        <end position="11"/>
    </location>
</feature>
<protein>
    <submittedName>
        <fullName evidence="4">GRAM domain-containing protein</fullName>
    </submittedName>
</protein>
<evidence type="ECO:0000256" key="1">
    <source>
        <dbReference type="SAM" id="MobiDB-lite"/>
    </source>
</evidence>
<dbReference type="WBParaSite" id="ACOC_0000718601-mRNA-1">
    <property type="protein sequence ID" value="ACOC_0000718601-mRNA-1"/>
    <property type="gene ID" value="ACOC_0000718601"/>
</dbReference>
<gene>
    <name evidence="2" type="ORF">ACOC_LOCUS7187</name>
</gene>
<accession>A0A0R3PPP1</accession>
<proteinExistence type="predicted"/>
<dbReference type="Proteomes" id="UP000267027">
    <property type="component" value="Unassembled WGS sequence"/>
</dbReference>
<evidence type="ECO:0000313" key="3">
    <source>
        <dbReference type="Proteomes" id="UP000267027"/>
    </source>
</evidence>
<dbReference type="STRING" id="334426.A0A0R3PPP1"/>
<feature type="region of interest" description="Disordered" evidence="1">
    <location>
        <begin position="1"/>
        <end position="22"/>
    </location>
</feature>
<evidence type="ECO:0000313" key="4">
    <source>
        <dbReference type="WBParaSite" id="ACOC_0000718601-mRNA-1"/>
    </source>
</evidence>
<dbReference type="EMBL" id="UYYA01004013">
    <property type="protein sequence ID" value="VDM58772.1"/>
    <property type="molecule type" value="Genomic_DNA"/>
</dbReference>
<reference evidence="4" key="1">
    <citation type="submission" date="2017-02" db="UniProtKB">
        <authorList>
            <consortium name="WormBaseParasite"/>
        </authorList>
    </citation>
    <scope>IDENTIFICATION</scope>
</reference>
<dbReference type="OrthoDB" id="5872390at2759"/>
<reference evidence="2 3" key="2">
    <citation type="submission" date="2018-11" db="EMBL/GenBank/DDBJ databases">
        <authorList>
            <consortium name="Pathogen Informatics"/>
        </authorList>
    </citation>
    <scope>NUCLEOTIDE SEQUENCE [LARGE SCALE GENOMIC DNA]</scope>
    <source>
        <strain evidence="2 3">Costa Rica</strain>
    </source>
</reference>